<dbReference type="STRING" id="1302690.BUE76_18975"/>
<evidence type="ECO:0000256" key="1">
    <source>
        <dbReference type="SAM" id="MobiDB-lite"/>
    </source>
</evidence>
<organism evidence="2 3">
    <name type="scientific">Cnuella takakiae</name>
    <dbReference type="NCBI Taxonomy" id="1302690"/>
    <lineage>
        <taxon>Bacteria</taxon>
        <taxon>Pseudomonadati</taxon>
        <taxon>Bacteroidota</taxon>
        <taxon>Chitinophagia</taxon>
        <taxon>Chitinophagales</taxon>
        <taxon>Chitinophagaceae</taxon>
        <taxon>Cnuella</taxon>
    </lineage>
</organism>
<sequence length="70" mass="7839">MDNRTQNQDNRPKEKGEEQEGHQEAGSLQTNQQHTHIDNAHAAGLGSMGRNDEKLPNEADEEEDGPEPNY</sequence>
<protein>
    <submittedName>
        <fullName evidence="2">Uncharacterized protein</fullName>
    </submittedName>
</protein>
<feature type="compositionally biased region" description="Acidic residues" evidence="1">
    <location>
        <begin position="58"/>
        <end position="70"/>
    </location>
</feature>
<dbReference type="RefSeq" id="WP_073045588.1">
    <property type="nucleotide sequence ID" value="NZ_FQUO01000014.1"/>
</dbReference>
<evidence type="ECO:0000313" key="2">
    <source>
        <dbReference type="EMBL" id="SHF91983.1"/>
    </source>
</evidence>
<keyword evidence="3" id="KW-1185">Reference proteome</keyword>
<evidence type="ECO:0000313" key="3">
    <source>
        <dbReference type="Proteomes" id="UP000184368"/>
    </source>
</evidence>
<dbReference type="AlphaFoldDB" id="A0A1M5FKF4"/>
<feature type="compositionally biased region" description="Basic and acidic residues" evidence="1">
    <location>
        <begin position="10"/>
        <end position="23"/>
    </location>
</feature>
<accession>A0A1M5FKF4</accession>
<gene>
    <name evidence="2" type="ORF">SAMN05444008_11447</name>
</gene>
<feature type="region of interest" description="Disordered" evidence="1">
    <location>
        <begin position="1"/>
        <end position="70"/>
    </location>
</feature>
<dbReference type="Proteomes" id="UP000184368">
    <property type="component" value="Unassembled WGS sequence"/>
</dbReference>
<dbReference type="EMBL" id="FQUO01000014">
    <property type="protein sequence ID" value="SHF91983.1"/>
    <property type="molecule type" value="Genomic_DNA"/>
</dbReference>
<proteinExistence type="predicted"/>
<reference evidence="2 3" key="1">
    <citation type="submission" date="2016-11" db="EMBL/GenBank/DDBJ databases">
        <authorList>
            <person name="Jaros S."/>
            <person name="Januszkiewicz K."/>
            <person name="Wedrychowicz H."/>
        </authorList>
    </citation>
    <scope>NUCLEOTIDE SEQUENCE [LARGE SCALE GENOMIC DNA]</scope>
    <source>
        <strain evidence="2 3">DSM 26897</strain>
    </source>
</reference>
<name>A0A1M5FKF4_9BACT</name>